<reference evidence="3" key="1">
    <citation type="submission" date="2023-12" db="EMBL/GenBank/DDBJ databases">
        <title>Genome assembly of Anisodus tanguticus.</title>
        <authorList>
            <person name="Wang Y.-J."/>
        </authorList>
    </citation>
    <scope>NUCLEOTIDE SEQUENCE</scope>
    <source>
        <strain evidence="3">KB-2021</strain>
        <tissue evidence="3">Leaf</tissue>
    </source>
</reference>
<dbReference type="PANTHER" id="PTHR33463">
    <property type="entry name" value="NB-ARC DOMAIN-CONTAINING PROTEIN-RELATED"/>
    <property type="match status" value="1"/>
</dbReference>
<gene>
    <name evidence="3" type="ORF">RND71_032390</name>
</gene>
<comment type="caution">
    <text evidence="3">The sequence shown here is derived from an EMBL/GenBank/DDBJ whole genome shotgun (WGS) entry which is preliminary data.</text>
</comment>
<dbReference type="EMBL" id="JAVYJV010000017">
    <property type="protein sequence ID" value="KAK4349635.1"/>
    <property type="molecule type" value="Genomic_DNA"/>
</dbReference>
<dbReference type="Gene3D" id="3.40.50.300">
    <property type="entry name" value="P-loop containing nucleotide triphosphate hydrolases"/>
    <property type="match status" value="1"/>
</dbReference>
<dbReference type="InterPro" id="IPR027417">
    <property type="entry name" value="P-loop_NTPase"/>
</dbReference>
<accession>A0AAE1RDL0</accession>
<dbReference type="InterPro" id="IPR050905">
    <property type="entry name" value="Plant_NBS-LRR"/>
</dbReference>
<sequence>MISKERWKELREKAINQNQMLSSGSTNERKSMQERIAAAKRLAYKCCPNCSLRLEVSIQAQNKRDQLCRLKEVGESFGSNLVVENSQVKKVEPIPVTSIESQSAATKNLNKILQLLEDDKVFIIGVWGAGGDDKSTLVKNLNNELLKTAASSSKLSLGVVVWVEVPKWPIDIRKVQARIAKRLKLEVDNEESAVSSASKICERLKQERSFLLILDDVWEAIDLNDVGVPQPEAPARSKVVITARSLEVCRKMKTDTEMNVSTLDEDYLGNSLSKMREMLPIWNIFNHWQRKLEESVMVYL</sequence>
<keyword evidence="4" id="KW-1185">Reference proteome</keyword>
<dbReference type="PANTHER" id="PTHR33463:SF218">
    <property type="entry name" value="DISEASE RESISTANCE PROTEIN RPS2-LIKE"/>
    <property type="match status" value="1"/>
</dbReference>
<dbReference type="AlphaFoldDB" id="A0AAE1RDL0"/>
<name>A0AAE1RDL0_9SOLA</name>
<evidence type="ECO:0000313" key="3">
    <source>
        <dbReference type="EMBL" id="KAK4349635.1"/>
    </source>
</evidence>
<dbReference type="Pfam" id="PF00931">
    <property type="entry name" value="NB-ARC"/>
    <property type="match status" value="1"/>
</dbReference>
<keyword evidence="1" id="KW-0611">Plant defense</keyword>
<evidence type="ECO:0000259" key="2">
    <source>
        <dbReference type="Pfam" id="PF00931"/>
    </source>
</evidence>
<protein>
    <recommendedName>
        <fullName evidence="2">NB-ARC domain-containing protein</fullName>
    </recommendedName>
</protein>
<dbReference type="PRINTS" id="PR00364">
    <property type="entry name" value="DISEASERSIST"/>
</dbReference>
<organism evidence="3 4">
    <name type="scientific">Anisodus tanguticus</name>
    <dbReference type="NCBI Taxonomy" id="243964"/>
    <lineage>
        <taxon>Eukaryota</taxon>
        <taxon>Viridiplantae</taxon>
        <taxon>Streptophyta</taxon>
        <taxon>Embryophyta</taxon>
        <taxon>Tracheophyta</taxon>
        <taxon>Spermatophyta</taxon>
        <taxon>Magnoliopsida</taxon>
        <taxon>eudicotyledons</taxon>
        <taxon>Gunneridae</taxon>
        <taxon>Pentapetalae</taxon>
        <taxon>asterids</taxon>
        <taxon>lamiids</taxon>
        <taxon>Solanales</taxon>
        <taxon>Solanaceae</taxon>
        <taxon>Solanoideae</taxon>
        <taxon>Hyoscyameae</taxon>
        <taxon>Anisodus</taxon>
    </lineage>
</organism>
<dbReference type="Proteomes" id="UP001291623">
    <property type="component" value="Unassembled WGS sequence"/>
</dbReference>
<feature type="domain" description="NB-ARC" evidence="2">
    <location>
        <begin position="107"/>
        <end position="266"/>
    </location>
</feature>
<dbReference type="SUPFAM" id="SSF52540">
    <property type="entry name" value="P-loop containing nucleoside triphosphate hydrolases"/>
    <property type="match status" value="1"/>
</dbReference>
<evidence type="ECO:0000313" key="4">
    <source>
        <dbReference type="Proteomes" id="UP001291623"/>
    </source>
</evidence>
<evidence type="ECO:0000256" key="1">
    <source>
        <dbReference type="ARBA" id="ARBA00022821"/>
    </source>
</evidence>
<proteinExistence type="predicted"/>
<dbReference type="InterPro" id="IPR002182">
    <property type="entry name" value="NB-ARC"/>
</dbReference>
<dbReference type="GO" id="GO:0043531">
    <property type="term" value="F:ADP binding"/>
    <property type="evidence" value="ECO:0007669"/>
    <property type="project" value="InterPro"/>
</dbReference>